<sequence length="357" mass="40998">MTTSPLADHSAAQRWLKAALFFTAVALPLAFLYKEAVPISPAFSSFDRLFAGGGSEMNRIGSLLVGFNPDERFRLEKVLKKAAMEDKTVILTTLNEAWASPNSILDTFLESFRIGEGTRKLLDHLVMVTLDKKAYGRCTSIHPHCFALVTGKEDFSGEKDFMTDGYLKMMWRRIDFLRLVLETGYNFIFTDTDIMWFRNPMPKFHPDGDFQIACDQFKGDESDLANRPNGGFNYVKSNNRTIEFYKFWYSSREKHPGLHDQDVLNIIKYDPFIKELGLKMVFLNTAYFGGICEPSRDFNKVCTMHANCCIGLHRKIHDLGVMLDNWRSFMSTPPATRRFKEHHWRVPQNCSLAKLHG</sequence>
<dbReference type="InterPro" id="IPR005069">
    <property type="entry name" value="Nucl-diP-sugar_transferase"/>
</dbReference>
<dbReference type="PANTHER" id="PTHR46038:SF38">
    <property type="entry name" value="GLYCOSYLTRANSFERASE-RELATED"/>
    <property type="match status" value="1"/>
</dbReference>
<dbReference type="AlphaFoldDB" id="A0A5P1EYQ1"/>
<dbReference type="EMBL" id="CM007384">
    <property type="protein sequence ID" value="ONK71062.1"/>
    <property type="molecule type" value="Genomic_DNA"/>
</dbReference>
<evidence type="ECO:0000256" key="2">
    <source>
        <dbReference type="RuleBase" id="RU363055"/>
    </source>
</evidence>
<dbReference type="InterPro" id="IPR029044">
    <property type="entry name" value="Nucleotide-diphossugar_trans"/>
</dbReference>
<evidence type="ECO:0000256" key="1">
    <source>
        <dbReference type="ARBA" id="ARBA00007033"/>
    </source>
</evidence>
<dbReference type="OMA" id="QVAWDRR"/>
<protein>
    <recommendedName>
        <fullName evidence="2">Glycosyltransferase</fullName>
        <ecNumber evidence="2">2.4.2.-</ecNumber>
    </recommendedName>
</protein>
<keyword evidence="5" id="KW-1185">Reference proteome</keyword>
<dbReference type="GO" id="GO:0071555">
    <property type="term" value="P:cell wall organization"/>
    <property type="evidence" value="ECO:0007669"/>
    <property type="project" value="UniProtKB-KW"/>
</dbReference>
<dbReference type="EC" id="2.4.2.-" evidence="2"/>
<dbReference type="GO" id="GO:0016757">
    <property type="term" value="F:glycosyltransferase activity"/>
    <property type="evidence" value="ECO:0007669"/>
    <property type="project" value="UniProtKB-KW"/>
</dbReference>
<dbReference type="GO" id="GO:0000139">
    <property type="term" value="C:Golgi membrane"/>
    <property type="evidence" value="ECO:0007669"/>
    <property type="project" value="UniProtKB-SubCell"/>
</dbReference>
<keyword evidence="2" id="KW-0808">Transferase</keyword>
<dbReference type="Gramene" id="ONK71062">
    <property type="protein sequence ID" value="ONK71062"/>
    <property type="gene ID" value="A4U43_C04F4310"/>
</dbReference>
<keyword evidence="2" id="KW-0735">Signal-anchor</keyword>
<evidence type="ECO:0000313" key="5">
    <source>
        <dbReference type="Proteomes" id="UP000243459"/>
    </source>
</evidence>
<evidence type="ECO:0000259" key="3">
    <source>
        <dbReference type="Pfam" id="PF03407"/>
    </source>
</evidence>
<keyword evidence="2" id="KW-0333">Golgi apparatus</keyword>
<organism evidence="4 5">
    <name type="scientific">Asparagus officinalis</name>
    <name type="common">Garden asparagus</name>
    <dbReference type="NCBI Taxonomy" id="4686"/>
    <lineage>
        <taxon>Eukaryota</taxon>
        <taxon>Viridiplantae</taxon>
        <taxon>Streptophyta</taxon>
        <taxon>Embryophyta</taxon>
        <taxon>Tracheophyta</taxon>
        <taxon>Spermatophyta</taxon>
        <taxon>Magnoliopsida</taxon>
        <taxon>Liliopsida</taxon>
        <taxon>Asparagales</taxon>
        <taxon>Asparagaceae</taxon>
        <taxon>Asparagoideae</taxon>
        <taxon>Asparagus</taxon>
    </lineage>
</organism>
<comment type="similarity">
    <text evidence="1 2">Belongs to the glycosyltransferase 77 family.</text>
</comment>
<dbReference type="PANTHER" id="PTHR46038">
    <property type="entry name" value="EXPRESSED PROTEIN-RELATED"/>
    <property type="match status" value="1"/>
</dbReference>
<keyword evidence="2" id="KW-0328">Glycosyltransferase</keyword>
<comment type="subcellular location">
    <subcellularLocation>
        <location evidence="2">Golgi apparatus membrane</location>
        <topology evidence="2">Single-pass type II membrane protein</topology>
    </subcellularLocation>
</comment>
<proteinExistence type="inferred from homology"/>
<feature type="domain" description="Nucleotide-diphospho-sugar transferase" evidence="3">
    <location>
        <begin position="121"/>
        <end position="319"/>
    </location>
</feature>
<dbReference type="Pfam" id="PF03407">
    <property type="entry name" value="Nucleotid_trans"/>
    <property type="match status" value="1"/>
</dbReference>
<evidence type="ECO:0000313" key="4">
    <source>
        <dbReference type="EMBL" id="ONK71062.1"/>
    </source>
</evidence>
<dbReference type="SUPFAM" id="SSF53448">
    <property type="entry name" value="Nucleotide-diphospho-sugar transferases"/>
    <property type="match status" value="1"/>
</dbReference>
<reference evidence="5" key="1">
    <citation type="journal article" date="2017" name="Nat. Commun.">
        <title>The asparagus genome sheds light on the origin and evolution of a young Y chromosome.</title>
        <authorList>
            <person name="Harkess A."/>
            <person name="Zhou J."/>
            <person name="Xu C."/>
            <person name="Bowers J.E."/>
            <person name="Van der Hulst R."/>
            <person name="Ayyampalayam S."/>
            <person name="Mercati F."/>
            <person name="Riccardi P."/>
            <person name="McKain M.R."/>
            <person name="Kakrana A."/>
            <person name="Tang H."/>
            <person name="Ray J."/>
            <person name="Groenendijk J."/>
            <person name="Arikit S."/>
            <person name="Mathioni S.M."/>
            <person name="Nakano M."/>
            <person name="Shan H."/>
            <person name="Telgmann-Rauber A."/>
            <person name="Kanno A."/>
            <person name="Yue Z."/>
            <person name="Chen H."/>
            <person name="Li W."/>
            <person name="Chen Y."/>
            <person name="Xu X."/>
            <person name="Zhang Y."/>
            <person name="Luo S."/>
            <person name="Chen H."/>
            <person name="Gao J."/>
            <person name="Mao Z."/>
            <person name="Pires J.C."/>
            <person name="Luo M."/>
            <person name="Kudrna D."/>
            <person name="Wing R.A."/>
            <person name="Meyers B.C."/>
            <person name="Yi K."/>
            <person name="Kong H."/>
            <person name="Lavrijsen P."/>
            <person name="Sunseri F."/>
            <person name="Falavigna A."/>
            <person name="Ye Y."/>
            <person name="Leebens-Mack J.H."/>
            <person name="Chen G."/>
        </authorList>
    </citation>
    <scope>NUCLEOTIDE SEQUENCE [LARGE SCALE GENOMIC DNA]</scope>
    <source>
        <strain evidence="5">cv. DH0086</strain>
    </source>
</reference>
<dbReference type="InterPro" id="IPR044821">
    <property type="entry name" value="At1g28695/At4g15970-like"/>
</dbReference>
<name>A0A5P1EYQ1_ASPOF</name>
<keyword evidence="2" id="KW-0812">Transmembrane</keyword>
<gene>
    <name evidence="4" type="ORF">A4U43_C04F4310</name>
</gene>
<dbReference type="Proteomes" id="UP000243459">
    <property type="component" value="Chromosome 4"/>
</dbReference>
<keyword evidence="2" id="KW-0961">Cell wall biogenesis/degradation</keyword>
<accession>A0A5P1EYQ1</accession>